<reference evidence="1" key="1">
    <citation type="journal article" date="2023" name="Plant J.">
        <title>Genome sequences and population genomics provide insights into the demographic history, inbreeding, and mutation load of two 'living fossil' tree species of Dipteronia.</title>
        <authorList>
            <person name="Feng Y."/>
            <person name="Comes H.P."/>
            <person name="Chen J."/>
            <person name="Zhu S."/>
            <person name="Lu R."/>
            <person name="Zhang X."/>
            <person name="Li P."/>
            <person name="Qiu J."/>
            <person name="Olsen K.M."/>
            <person name="Qiu Y."/>
        </authorList>
    </citation>
    <scope>NUCLEOTIDE SEQUENCE</scope>
    <source>
        <strain evidence="1">NBL</strain>
    </source>
</reference>
<name>A0AAE0B6D2_9ROSI</name>
<dbReference type="AlphaFoldDB" id="A0AAE0B6D2"/>
<proteinExistence type="predicted"/>
<protein>
    <submittedName>
        <fullName evidence="1">Uncharacterized protein</fullName>
    </submittedName>
</protein>
<gene>
    <name evidence="1" type="ORF">Dsin_002568</name>
</gene>
<organism evidence="1 2">
    <name type="scientific">Dipteronia sinensis</name>
    <dbReference type="NCBI Taxonomy" id="43782"/>
    <lineage>
        <taxon>Eukaryota</taxon>
        <taxon>Viridiplantae</taxon>
        <taxon>Streptophyta</taxon>
        <taxon>Embryophyta</taxon>
        <taxon>Tracheophyta</taxon>
        <taxon>Spermatophyta</taxon>
        <taxon>Magnoliopsida</taxon>
        <taxon>eudicotyledons</taxon>
        <taxon>Gunneridae</taxon>
        <taxon>Pentapetalae</taxon>
        <taxon>rosids</taxon>
        <taxon>malvids</taxon>
        <taxon>Sapindales</taxon>
        <taxon>Sapindaceae</taxon>
        <taxon>Hippocastanoideae</taxon>
        <taxon>Acereae</taxon>
        <taxon>Dipteronia</taxon>
    </lineage>
</organism>
<comment type="caution">
    <text evidence="1">The sequence shown here is derived from an EMBL/GenBank/DDBJ whole genome shotgun (WGS) entry which is preliminary data.</text>
</comment>
<dbReference type="EMBL" id="JANJYJ010000001">
    <property type="protein sequence ID" value="KAK3230687.1"/>
    <property type="molecule type" value="Genomic_DNA"/>
</dbReference>
<sequence length="94" mass="10235">MITSLGSTPYQNNATIQELDVISPSKIDPDQFLNAAADGNTEPFNKEIAEQLNLIVTPIKNTVVHINITLENVSTEFVKEILGICPSILLQVNA</sequence>
<keyword evidence="2" id="KW-1185">Reference proteome</keyword>
<evidence type="ECO:0000313" key="1">
    <source>
        <dbReference type="EMBL" id="KAK3230687.1"/>
    </source>
</evidence>
<evidence type="ECO:0000313" key="2">
    <source>
        <dbReference type="Proteomes" id="UP001281410"/>
    </source>
</evidence>
<accession>A0AAE0B6D2</accession>
<dbReference type="Proteomes" id="UP001281410">
    <property type="component" value="Unassembled WGS sequence"/>
</dbReference>